<organism evidence="1">
    <name type="scientific">Arundo donax</name>
    <name type="common">Giant reed</name>
    <name type="synonym">Donax arundinaceus</name>
    <dbReference type="NCBI Taxonomy" id="35708"/>
    <lineage>
        <taxon>Eukaryota</taxon>
        <taxon>Viridiplantae</taxon>
        <taxon>Streptophyta</taxon>
        <taxon>Embryophyta</taxon>
        <taxon>Tracheophyta</taxon>
        <taxon>Spermatophyta</taxon>
        <taxon>Magnoliopsida</taxon>
        <taxon>Liliopsida</taxon>
        <taxon>Poales</taxon>
        <taxon>Poaceae</taxon>
        <taxon>PACMAD clade</taxon>
        <taxon>Arundinoideae</taxon>
        <taxon>Arundineae</taxon>
        <taxon>Arundo</taxon>
    </lineage>
</organism>
<dbReference type="EMBL" id="GBRH01232343">
    <property type="protein sequence ID" value="JAD65552.1"/>
    <property type="molecule type" value="Transcribed_RNA"/>
</dbReference>
<sequence>MGKQILDKFPKLTVAMILDLSLSSVVTNVCYSRDFY</sequence>
<name>A0A0A9C211_ARUDO</name>
<proteinExistence type="predicted"/>
<reference evidence="1" key="2">
    <citation type="journal article" date="2015" name="Data Brief">
        <title>Shoot transcriptome of the giant reed, Arundo donax.</title>
        <authorList>
            <person name="Barrero R.A."/>
            <person name="Guerrero F.D."/>
            <person name="Moolhuijzen P."/>
            <person name="Goolsby J.A."/>
            <person name="Tidwell J."/>
            <person name="Bellgard S.E."/>
            <person name="Bellgard M.I."/>
        </authorList>
    </citation>
    <scope>NUCLEOTIDE SEQUENCE</scope>
    <source>
        <tissue evidence="1">Shoot tissue taken approximately 20 cm above the soil surface</tissue>
    </source>
</reference>
<evidence type="ECO:0000313" key="1">
    <source>
        <dbReference type="EMBL" id="JAD65552.1"/>
    </source>
</evidence>
<reference evidence="1" key="1">
    <citation type="submission" date="2014-09" db="EMBL/GenBank/DDBJ databases">
        <authorList>
            <person name="Magalhaes I.L.F."/>
            <person name="Oliveira U."/>
            <person name="Santos F.R."/>
            <person name="Vidigal T.H.D.A."/>
            <person name="Brescovit A.D."/>
            <person name="Santos A.J."/>
        </authorList>
    </citation>
    <scope>NUCLEOTIDE SEQUENCE</scope>
    <source>
        <tissue evidence="1">Shoot tissue taken approximately 20 cm above the soil surface</tissue>
    </source>
</reference>
<protein>
    <submittedName>
        <fullName evidence="1">Uncharacterized protein</fullName>
    </submittedName>
</protein>
<accession>A0A0A9C211</accession>
<dbReference type="AlphaFoldDB" id="A0A0A9C211"/>